<dbReference type="GO" id="GO:0016757">
    <property type="term" value="F:glycosyltransferase activity"/>
    <property type="evidence" value="ECO:0007669"/>
    <property type="project" value="TreeGrafter"/>
</dbReference>
<dbReference type="EMBL" id="CP100355">
    <property type="protein sequence ID" value="UTF52741.1"/>
    <property type="molecule type" value="Genomic_DNA"/>
</dbReference>
<gene>
    <name evidence="1" type="ORF">NGM29_13240</name>
</gene>
<dbReference type="Pfam" id="PF13692">
    <property type="entry name" value="Glyco_trans_1_4"/>
    <property type="match status" value="1"/>
</dbReference>
<dbReference type="GeneID" id="73291028"/>
<organism evidence="1 2">
    <name type="scientific">Natronosalvus rutilus</name>
    <dbReference type="NCBI Taxonomy" id="2953753"/>
    <lineage>
        <taxon>Archaea</taxon>
        <taxon>Methanobacteriati</taxon>
        <taxon>Methanobacteriota</taxon>
        <taxon>Stenosarchaea group</taxon>
        <taxon>Halobacteria</taxon>
        <taxon>Halobacteriales</taxon>
        <taxon>Natrialbaceae</taxon>
        <taxon>Natronosalvus</taxon>
    </lineage>
</organism>
<dbReference type="PANTHER" id="PTHR45947:SF3">
    <property type="entry name" value="SULFOQUINOVOSYL TRANSFERASE SQD2"/>
    <property type="match status" value="1"/>
</dbReference>
<dbReference type="PANTHER" id="PTHR45947">
    <property type="entry name" value="SULFOQUINOVOSYL TRANSFERASE SQD2"/>
    <property type="match status" value="1"/>
</dbReference>
<dbReference type="RefSeq" id="WP_254156775.1">
    <property type="nucleotide sequence ID" value="NZ_CP100355.1"/>
</dbReference>
<sequence>MEAYLDSLPDREEGISSFDVLVDQDLEMPAWILEDERFSVCRYEIGSPSGTDIIKACMSAVKAYIQDHDPKEVRQITQPRWHAPGVLLGSRGESVRACTRVSQSNFTEYGQSSGVSQAKDYLVNNIIGKSVFLADRVYTPLYGGVKIPWWSSAALIEEPRIASPGRFNPDVDAIDSVFVQESRRVLTVGRISYKKGVDLVLDAAELLPDWEFVLVGPARDDDLVDRAARLPNVFHHGSVDYVEMPRYYAACDVLLAPSRVEWGGISRSMLEAIASDRDVIALDLGDANQIAMTVTDSATEIAQCLRDIPIETEEPMPETQAQI</sequence>
<dbReference type="Gene3D" id="3.40.50.2000">
    <property type="entry name" value="Glycogen Phosphorylase B"/>
    <property type="match status" value="1"/>
</dbReference>
<dbReference type="AlphaFoldDB" id="A0A9E7N8C7"/>
<dbReference type="CDD" id="cd03801">
    <property type="entry name" value="GT4_PimA-like"/>
    <property type="match status" value="1"/>
</dbReference>
<keyword evidence="2" id="KW-1185">Reference proteome</keyword>
<proteinExistence type="predicted"/>
<evidence type="ECO:0000313" key="1">
    <source>
        <dbReference type="EMBL" id="UTF52741.1"/>
    </source>
</evidence>
<name>A0A9E7N8C7_9EURY</name>
<dbReference type="Proteomes" id="UP001056855">
    <property type="component" value="Chromosome"/>
</dbReference>
<evidence type="ECO:0000313" key="2">
    <source>
        <dbReference type="Proteomes" id="UP001056855"/>
    </source>
</evidence>
<dbReference type="InterPro" id="IPR050194">
    <property type="entry name" value="Glycosyltransferase_grp1"/>
</dbReference>
<dbReference type="SUPFAM" id="SSF53756">
    <property type="entry name" value="UDP-Glycosyltransferase/glycogen phosphorylase"/>
    <property type="match status" value="1"/>
</dbReference>
<reference evidence="1" key="1">
    <citation type="submission" date="2022-06" db="EMBL/GenBank/DDBJ databases">
        <title>Diverse halophilic archaea isolated from saline environments.</title>
        <authorList>
            <person name="Cui H.-L."/>
        </authorList>
    </citation>
    <scope>NUCLEOTIDE SEQUENCE</scope>
    <source>
        <strain evidence="1">WLHS1</strain>
    </source>
</reference>
<dbReference type="KEGG" id="sawl:NGM29_13240"/>
<protein>
    <submittedName>
        <fullName evidence="1">Glycosyltransferase family 4 protein</fullName>
    </submittedName>
</protein>
<accession>A0A9E7N8C7</accession>